<organism evidence="2 3">
    <name type="scientific">Ricinus communis</name>
    <name type="common">Castor bean</name>
    <dbReference type="NCBI Taxonomy" id="3988"/>
    <lineage>
        <taxon>Eukaryota</taxon>
        <taxon>Viridiplantae</taxon>
        <taxon>Streptophyta</taxon>
        <taxon>Embryophyta</taxon>
        <taxon>Tracheophyta</taxon>
        <taxon>Spermatophyta</taxon>
        <taxon>Magnoliopsida</taxon>
        <taxon>eudicotyledons</taxon>
        <taxon>Gunneridae</taxon>
        <taxon>Pentapetalae</taxon>
        <taxon>rosids</taxon>
        <taxon>fabids</taxon>
        <taxon>Malpighiales</taxon>
        <taxon>Euphorbiaceae</taxon>
        <taxon>Acalyphoideae</taxon>
        <taxon>Acalypheae</taxon>
        <taxon>Ricinus</taxon>
    </lineage>
</organism>
<feature type="transmembrane region" description="Helical" evidence="1">
    <location>
        <begin position="82"/>
        <end position="103"/>
    </location>
</feature>
<feature type="transmembrane region" description="Helical" evidence="1">
    <location>
        <begin position="147"/>
        <end position="169"/>
    </location>
</feature>
<evidence type="ECO:0000313" key="2">
    <source>
        <dbReference type="EMBL" id="EEF43255.1"/>
    </source>
</evidence>
<sequence length="229" mass="25700">MASVAKTLLRSILKMLNSVMAIVGIAMILYGLWMVRVWQRDMEESSSSDTYDSSALWYIHYDSSALFSSGSFFVYAETHFIVDIFVLLSIFSFLGARTLLAFLRNIAVELAVGADILLNSDWEKDLPEDPTGRFHDFKEFVKSNFDVFKWIGLLIVLAQGSSILLAMALRATGLNYEPNYDSDDEYPPGRLPLINHHLQPSPYGVGDPGLASKNDAWKVRIALSRIFTS</sequence>
<evidence type="ECO:0000313" key="3">
    <source>
        <dbReference type="Proteomes" id="UP000008311"/>
    </source>
</evidence>
<dbReference type="EMBL" id="EQ973834">
    <property type="protein sequence ID" value="EEF43255.1"/>
    <property type="molecule type" value="Genomic_DNA"/>
</dbReference>
<dbReference type="Proteomes" id="UP000008311">
    <property type="component" value="Unassembled WGS sequence"/>
</dbReference>
<name>B9RZ75_RICCO</name>
<dbReference type="AlphaFoldDB" id="B9RZ75"/>
<feature type="transmembrane region" description="Helical" evidence="1">
    <location>
        <begin position="12"/>
        <end position="35"/>
    </location>
</feature>
<keyword evidence="3" id="KW-1185">Reference proteome</keyword>
<dbReference type="STRING" id="3988.B9RZ75"/>
<dbReference type="InParanoid" id="B9RZ75"/>
<protein>
    <submittedName>
        <fullName evidence="2">Uncharacterized protein</fullName>
    </submittedName>
</protein>
<reference evidence="3" key="1">
    <citation type="journal article" date="2010" name="Nat. Biotechnol.">
        <title>Draft genome sequence of the oilseed species Ricinus communis.</title>
        <authorList>
            <person name="Chan A.P."/>
            <person name="Crabtree J."/>
            <person name="Zhao Q."/>
            <person name="Lorenzi H."/>
            <person name="Orvis J."/>
            <person name="Puiu D."/>
            <person name="Melake-Berhan A."/>
            <person name="Jones K.M."/>
            <person name="Redman J."/>
            <person name="Chen G."/>
            <person name="Cahoon E.B."/>
            <person name="Gedil M."/>
            <person name="Stanke M."/>
            <person name="Haas B.J."/>
            <person name="Wortman J.R."/>
            <person name="Fraser-Liggett C.M."/>
            <person name="Ravel J."/>
            <person name="Rabinowicz P.D."/>
        </authorList>
    </citation>
    <scope>NUCLEOTIDE SEQUENCE [LARGE SCALE GENOMIC DNA]</scope>
    <source>
        <strain evidence="3">cv. Hale</strain>
    </source>
</reference>
<keyword evidence="1" id="KW-1133">Transmembrane helix</keyword>
<accession>B9RZ75</accession>
<dbReference type="eggNOG" id="ENOG502RYDA">
    <property type="taxonomic scope" value="Eukaryota"/>
</dbReference>
<keyword evidence="1" id="KW-0812">Transmembrane</keyword>
<keyword evidence="1" id="KW-0472">Membrane</keyword>
<proteinExistence type="predicted"/>
<evidence type="ECO:0000256" key="1">
    <source>
        <dbReference type="SAM" id="Phobius"/>
    </source>
</evidence>
<gene>
    <name evidence="2" type="ORF">RCOM_0935990</name>
</gene>